<evidence type="ECO:0000313" key="2">
    <source>
        <dbReference type="Proteomes" id="UP000190648"/>
    </source>
</evidence>
<keyword evidence="2" id="KW-1185">Reference proteome</keyword>
<dbReference type="OrthoDB" id="416454at2759"/>
<reference evidence="1 2" key="1">
    <citation type="submission" date="2016-02" db="EMBL/GenBank/DDBJ databases">
        <title>Band-tailed pigeon sequencing and assembly.</title>
        <authorList>
            <person name="Soares A.E."/>
            <person name="Novak B.J."/>
            <person name="Rice E.S."/>
            <person name="O'Connell B."/>
            <person name="Chang D."/>
            <person name="Weber S."/>
            <person name="Shapiro B."/>
        </authorList>
    </citation>
    <scope>NUCLEOTIDE SEQUENCE [LARGE SCALE GENOMIC DNA]</scope>
    <source>
        <strain evidence="1">BTP2013</strain>
        <tissue evidence="1">Blood</tissue>
    </source>
</reference>
<organism evidence="1 2">
    <name type="scientific">Patagioenas fasciata monilis</name>
    <dbReference type="NCBI Taxonomy" id="372326"/>
    <lineage>
        <taxon>Eukaryota</taxon>
        <taxon>Metazoa</taxon>
        <taxon>Chordata</taxon>
        <taxon>Craniata</taxon>
        <taxon>Vertebrata</taxon>
        <taxon>Euteleostomi</taxon>
        <taxon>Archelosauria</taxon>
        <taxon>Archosauria</taxon>
        <taxon>Dinosauria</taxon>
        <taxon>Saurischia</taxon>
        <taxon>Theropoda</taxon>
        <taxon>Coelurosauria</taxon>
        <taxon>Aves</taxon>
        <taxon>Neognathae</taxon>
        <taxon>Neoaves</taxon>
        <taxon>Columbimorphae</taxon>
        <taxon>Columbiformes</taxon>
        <taxon>Columbidae</taxon>
        <taxon>Patagioenas</taxon>
    </lineage>
</organism>
<comment type="caution">
    <text evidence="1">The sequence shown here is derived from an EMBL/GenBank/DDBJ whole genome shotgun (WGS) entry which is preliminary data.</text>
</comment>
<dbReference type="Proteomes" id="UP000190648">
    <property type="component" value="Unassembled WGS sequence"/>
</dbReference>
<accession>A0A1V4JWA3</accession>
<evidence type="ECO:0000313" key="1">
    <source>
        <dbReference type="EMBL" id="OPJ76460.1"/>
    </source>
</evidence>
<sequence length="88" mass="9641">MILPGETGGGKSDFKDLRLENQELQTGQPHCSPAKIMDQGPLEHISGPMQEMQVIRKSQNGFTNGQSHLNNPIALYDKMAGFMGKGEQ</sequence>
<protein>
    <submittedName>
        <fullName evidence="1">Uncharacterized protein</fullName>
    </submittedName>
</protein>
<dbReference type="AlphaFoldDB" id="A0A1V4JWA3"/>
<gene>
    <name evidence="1" type="ORF">AV530_016140</name>
</gene>
<name>A0A1V4JWA3_PATFA</name>
<proteinExistence type="predicted"/>
<dbReference type="EMBL" id="LSYS01005643">
    <property type="protein sequence ID" value="OPJ76460.1"/>
    <property type="molecule type" value="Genomic_DNA"/>
</dbReference>